<dbReference type="GO" id="GO:0005737">
    <property type="term" value="C:cytoplasm"/>
    <property type="evidence" value="ECO:0007669"/>
    <property type="project" value="TreeGrafter"/>
</dbReference>
<organism evidence="5 6">
    <name type="scientific">Xylanimonas oleitrophica</name>
    <dbReference type="NCBI Taxonomy" id="2607479"/>
    <lineage>
        <taxon>Bacteria</taxon>
        <taxon>Bacillati</taxon>
        <taxon>Actinomycetota</taxon>
        <taxon>Actinomycetes</taxon>
        <taxon>Micrococcales</taxon>
        <taxon>Promicromonosporaceae</taxon>
        <taxon>Xylanimonas</taxon>
    </lineage>
</organism>
<sequence length="169" mass="18244">MRLLREGDGAALAAAYARNREHLAPWDPERPDDFYDPAWQEQQVAGAVAEHAAGRHVPLVLAADDGSVVGRLNVATIVRGAFMSASLGYWVDGGRTGQGLMSAAVAAAVVHARDVLGLHRLEAATLLHNGASQAVLARNGFERVGLAPRYLRIAGRWQDHVLFQRILHD</sequence>
<keyword evidence="6" id="KW-1185">Reference proteome</keyword>
<dbReference type="SUPFAM" id="SSF55729">
    <property type="entry name" value="Acyl-CoA N-acyltransferases (Nat)"/>
    <property type="match status" value="1"/>
</dbReference>
<dbReference type="Gene3D" id="3.40.630.30">
    <property type="match status" value="1"/>
</dbReference>
<dbReference type="InterPro" id="IPR051531">
    <property type="entry name" value="N-acetyltransferase"/>
</dbReference>
<comment type="caution">
    <text evidence="5">The sequence shown here is derived from an EMBL/GenBank/DDBJ whole genome shotgun (WGS) entry which is preliminary data.</text>
</comment>
<name>A0A2W5WLX5_9MICO</name>
<keyword evidence="1 5" id="KW-0808">Transferase</keyword>
<proteinExistence type="inferred from homology"/>
<keyword evidence="2" id="KW-0012">Acyltransferase</keyword>
<dbReference type="Pfam" id="PF13302">
    <property type="entry name" value="Acetyltransf_3"/>
    <property type="match status" value="1"/>
</dbReference>
<dbReference type="GO" id="GO:0008999">
    <property type="term" value="F:protein-N-terminal-alanine acetyltransferase activity"/>
    <property type="evidence" value="ECO:0007669"/>
    <property type="project" value="TreeGrafter"/>
</dbReference>
<evidence type="ECO:0000313" key="6">
    <source>
        <dbReference type="Proteomes" id="UP000248783"/>
    </source>
</evidence>
<evidence type="ECO:0000256" key="1">
    <source>
        <dbReference type="ARBA" id="ARBA00022679"/>
    </source>
</evidence>
<dbReference type="PANTHER" id="PTHR43792">
    <property type="entry name" value="GNAT FAMILY, PUTATIVE (AFU_ORTHOLOGUE AFUA_3G00765)-RELATED-RELATED"/>
    <property type="match status" value="1"/>
</dbReference>
<dbReference type="PANTHER" id="PTHR43792:SF8">
    <property type="entry name" value="[RIBOSOMAL PROTEIN US5]-ALANINE N-ACETYLTRANSFERASE"/>
    <property type="match status" value="1"/>
</dbReference>
<dbReference type="InterPro" id="IPR000182">
    <property type="entry name" value="GNAT_dom"/>
</dbReference>
<dbReference type="InterPro" id="IPR016181">
    <property type="entry name" value="Acyl_CoA_acyltransferase"/>
</dbReference>
<evidence type="ECO:0000256" key="2">
    <source>
        <dbReference type="ARBA" id="ARBA00023315"/>
    </source>
</evidence>
<reference evidence="5 6" key="1">
    <citation type="submission" date="2018-06" db="EMBL/GenBank/DDBJ databases">
        <title>Whole genome sequencing of a novel hydrocarbon degrading bacterial strain, PW21 isolated from oil contaminated produced water sample.</title>
        <authorList>
            <person name="Nagkirti P."/>
            <person name="Shaikh A."/>
            <person name="Gowdaman V."/>
            <person name="Engineer A.E."/>
            <person name="Dagar S."/>
            <person name="Dhakephalkar P.K."/>
        </authorList>
    </citation>
    <scope>NUCLEOTIDE SEQUENCE [LARGE SCALE GENOMIC DNA]</scope>
    <source>
        <strain evidence="5 6">PW21</strain>
    </source>
</reference>
<dbReference type="PROSITE" id="PS51186">
    <property type="entry name" value="GNAT"/>
    <property type="match status" value="1"/>
</dbReference>
<dbReference type="AlphaFoldDB" id="A0A2W5WLX5"/>
<evidence type="ECO:0000256" key="3">
    <source>
        <dbReference type="ARBA" id="ARBA00038502"/>
    </source>
</evidence>
<dbReference type="Proteomes" id="UP000248783">
    <property type="component" value="Unassembled WGS sequence"/>
</dbReference>
<gene>
    <name evidence="5" type="ORF">DNL40_13215</name>
</gene>
<evidence type="ECO:0000313" key="5">
    <source>
        <dbReference type="EMBL" id="PZR52200.1"/>
    </source>
</evidence>
<accession>A0A2W5WLX5</accession>
<dbReference type="EMBL" id="QKWH01000012">
    <property type="protein sequence ID" value="PZR52200.1"/>
    <property type="molecule type" value="Genomic_DNA"/>
</dbReference>
<comment type="similarity">
    <text evidence="3">Belongs to the acetyltransferase family. RimJ subfamily.</text>
</comment>
<protein>
    <submittedName>
        <fullName evidence="5">GNAT family N-acetyltransferase</fullName>
    </submittedName>
</protein>
<evidence type="ECO:0000259" key="4">
    <source>
        <dbReference type="PROSITE" id="PS51186"/>
    </source>
</evidence>
<feature type="domain" description="N-acetyltransferase" evidence="4">
    <location>
        <begin position="1"/>
        <end position="168"/>
    </location>
</feature>